<dbReference type="NCBIfam" id="TIGR00287">
    <property type="entry name" value="cas1"/>
    <property type="match status" value="1"/>
</dbReference>
<dbReference type="GO" id="GO:0046872">
    <property type="term" value="F:metal ion binding"/>
    <property type="evidence" value="ECO:0007669"/>
    <property type="project" value="UniProtKB-KW"/>
</dbReference>
<keyword evidence="7" id="KW-0238">DNA-binding</keyword>
<evidence type="ECO:0000256" key="8">
    <source>
        <dbReference type="ARBA" id="ARBA00023211"/>
    </source>
</evidence>
<dbReference type="RefSeq" id="WP_176804999.1">
    <property type="nucleotide sequence ID" value="NZ_JABXYJ010000014.1"/>
</dbReference>
<keyword evidence="11" id="KW-1185">Reference proteome</keyword>
<dbReference type="EMBL" id="JABXYJ010000014">
    <property type="protein sequence ID" value="NVO79376.1"/>
    <property type="molecule type" value="Genomic_DNA"/>
</dbReference>
<evidence type="ECO:0000256" key="5">
    <source>
        <dbReference type="ARBA" id="ARBA00022842"/>
    </source>
</evidence>
<keyword evidence="1" id="KW-0540">Nuclease</keyword>
<evidence type="ECO:0000256" key="4">
    <source>
        <dbReference type="ARBA" id="ARBA00022801"/>
    </source>
</evidence>
<dbReference type="CDD" id="cd09634">
    <property type="entry name" value="Cas1_I-II-III"/>
    <property type="match status" value="1"/>
</dbReference>
<comment type="subunit">
    <text evidence="9">Homodimer, forms a heterotetramer with a Cas2 homodimer.</text>
</comment>
<evidence type="ECO:0000256" key="7">
    <source>
        <dbReference type="ARBA" id="ARBA00023125"/>
    </source>
</evidence>
<keyword evidence="5" id="KW-0460">Magnesium</keyword>
<dbReference type="Pfam" id="PF01867">
    <property type="entry name" value="Cas_Cas1"/>
    <property type="match status" value="1"/>
</dbReference>
<dbReference type="Gene3D" id="1.20.120.920">
    <property type="entry name" value="CRISPR-associated endonuclease Cas1, C-terminal domain"/>
    <property type="match status" value="1"/>
</dbReference>
<evidence type="ECO:0000256" key="6">
    <source>
        <dbReference type="ARBA" id="ARBA00023118"/>
    </source>
</evidence>
<dbReference type="InterPro" id="IPR002729">
    <property type="entry name" value="CRISPR-assoc_Cas1"/>
</dbReference>
<dbReference type="PANTHER" id="PTHR34353">
    <property type="entry name" value="CRISPR-ASSOCIATED ENDONUCLEASE CAS1 1"/>
    <property type="match status" value="1"/>
</dbReference>
<evidence type="ECO:0000256" key="1">
    <source>
        <dbReference type="ARBA" id="ARBA00022722"/>
    </source>
</evidence>
<dbReference type="GO" id="GO:0004519">
    <property type="term" value="F:endonuclease activity"/>
    <property type="evidence" value="ECO:0007669"/>
    <property type="project" value="UniProtKB-KW"/>
</dbReference>
<dbReference type="GO" id="GO:0016787">
    <property type="term" value="F:hydrolase activity"/>
    <property type="evidence" value="ECO:0007669"/>
    <property type="project" value="UniProtKB-KW"/>
</dbReference>
<dbReference type="GO" id="GO:0043571">
    <property type="term" value="P:maintenance of CRISPR repeat elements"/>
    <property type="evidence" value="ECO:0007669"/>
    <property type="project" value="InterPro"/>
</dbReference>
<accession>A0A850QTQ6</accession>
<keyword evidence="6" id="KW-0051">Antiviral defense</keyword>
<protein>
    <submittedName>
        <fullName evidence="10">CRISPR-associated endonuclease Cas1</fullName>
    </submittedName>
</protein>
<dbReference type="InterPro" id="IPR050646">
    <property type="entry name" value="Cas1"/>
</dbReference>
<reference evidence="10 11" key="1">
    <citation type="submission" date="2020-06" db="EMBL/GenBank/DDBJ databases">
        <authorList>
            <person name="Qiu C."/>
            <person name="Liu Z."/>
        </authorList>
    </citation>
    <scope>NUCLEOTIDE SEQUENCE [LARGE SCALE GENOMIC DNA]</scope>
    <source>
        <strain evidence="10 11">EM 1</strain>
    </source>
</reference>
<keyword evidence="3 10" id="KW-0255">Endonuclease</keyword>
<dbReference type="Proteomes" id="UP000588051">
    <property type="component" value="Unassembled WGS sequence"/>
</dbReference>
<evidence type="ECO:0000313" key="11">
    <source>
        <dbReference type="Proteomes" id="UP000588051"/>
    </source>
</evidence>
<keyword evidence="2" id="KW-0479">Metal-binding</keyword>
<proteinExistence type="predicted"/>
<dbReference type="PANTHER" id="PTHR34353:SF2">
    <property type="entry name" value="CRISPR-ASSOCIATED ENDONUCLEASE CAS1 1"/>
    <property type="match status" value="1"/>
</dbReference>
<dbReference type="InterPro" id="IPR042206">
    <property type="entry name" value="CRISPR-assoc_Cas1_C"/>
</dbReference>
<keyword evidence="4" id="KW-0378">Hydrolase</keyword>
<evidence type="ECO:0000256" key="3">
    <source>
        <dbReference type="ARBA" id="ARBA00022759"/>
    </source>
</evidence>
<evidence type="ECO:0000256" key="9">
    <source>
        <dbReference type="ARBA" id="ARBA00038592"/>
    </source>
</evidence>
<evidence type="ECO:0000256" key="2">
    <source>
        <dbReference type="ARBA" id="ARBA00022723"/>
    </source>
</evidence>
<dbReference type="AlphaFoldDB" id="A0A850QTQ6"/>
<name>A0A850QTQ6_9BURK</name>
<sequence>MKTLQLTHPDSIWTWNNSSKKKFSLWLPYLLSINPIPRKKHQFRFEYNGGEVEVDLKNVDFILIYGGKTNCTFPLEFLDLLNDLGIPLAIHRRNQPRPYFFSPSNGSDNVDILSKQIEFRTNERKRCFIAKTLIRARLEKMESLIAISGTTQEQLSAAISIAVVRNIEATATRRYWNAYYDALNIDVSRREAHIVNSALDACSTFMAGILLRWILFHKLAPTHGYLHQPTNYISLVYDLIEPFRYIFEQAVFASYQRLSENNTDENELIAESIKELKVLLNEEVWVPTMQITARRKNLMHGVVLALRSYLAGETKRFAIPAEGIRKGGRPIKAAFRIPGAK</sequence>
<evidence type="ECO:0000313" key="10">
    <source>
        <dbReference type="EMBL" id="NVO79376.1"/>
    </source>
</evidence>
<gene>
    <name evidence="10" type="primary">cas1</name>
    <name evidence="10" type="ORF">HV832_16275</name>
</gene>
<dbReference type="GO" id="GO:0051607">
    <property type="term" value="P:defense response to virus"/>
    <property type="evidence" value="ECO:0007669"/>
    <property type="project" value="UniProtKB-KW"/>
</dbReference>
<comment type="caution">
    <text evidence="10">The sequence shown here is derived from an EMBL/GenBank/DDBJ whole genome shotgun (WGS) entry which is preliminary data.</text>
</comment>
<organism evidence="10 11">
    <name type="scientific">Undibacterium oligocarboniphilum</name>
    <dbReference type="NCBI Taxonomy" id="666702"/>
    <lineage>
        <taxon>Bacteria</taxon>
        <taxon>Pseudomonadati</taxon>
        <taxon>Pseudomonadota</taxon>
        <taxon>Betaproteobacteria</taxon>
        <taxon>Burkholderiales</taxon>
        <taxon>Oxalobacteraceae</taxon>
        <taxon>Undibacterium</taxon>
    </lineage>
</organism>
<keyword evidence="8" id="KW-0464">Manganese</keyword>
<dbReference type="GO" id="GO:0003677">
    <property type="term" value="F:DNA binding"/>
    <property type="evidence" value="ECO:0007669"/>
    <property type="project" value="UniProtKB-KW"/>
</dbReference>